<gene>
    <name evidence="1" type="ORF">PGIGA_G00002460</name>
</gene>
<dbReference type="EMBL" id="CM040454">
    <property type="protein sequence ID" value="MCI4374118.1"/>
    <property type="molecule type" value="Genomic_DNA"/>
</dbReference>
<sequence length="140" mass="15917">MFSPCFGGFLRRLARGSTNQQSDPPPAAWIDRGAWRLPLSYIVLRARLCSSARTAGYEPHTERHLTRESCSAVRLRRRTNMTERFVVLPVAQCCDSDERELNHHDNNRELSPGFGGEGDLDEPEAVPILQYSREPNKYGE</sequence>
<accession>A0ACC5W6A7</accession>
<organism evidence="1 2">
    <name type="scientific">Pangasianodon gigas</name>
    <name type="common">Mekong giant catfish</name>
    <name type="synonym">Pangasius gigas</name>
    <dbReference type="NCBI Taxonomy" id="30993"/>
    <lineage>
        <taxon>Eukaryota</taxon>
        <taxon>Metazoa</taxon>
        <taxon>Chordata</taxon>
        <taxon>Craniata</taxon>
        <taxon>Vertebrata</taxon>
        <taxon>Euteleostomi</taxon>
        <taxon>Actinopterygii</taxon>
        <taxon>Neopterygii</taxon>
        <taxon>Teleostei</taxon>
        <taxon>Ostariophysi</taxon>
        <taxon>Siluriformes</taxon>
        <taxon>Pangasiidae</taxon>
        <taxon>Pangasianodon</taxon>
    </lineage>
</organism>
<dbReference type="Proteomes" id="UP000829447">
    <property type="component" value="Linkage Group LG1"/>
</dbReference>
<evidence type="ECO:0000313" key="1">
    <source>
        <dbReference type="EMBL" id="MCI4374118.1"/>
    </source>
</evidence>
<protein>
    <submittedName>
        <fullName evidence="1">Uncharacterized protein</fullName>
    </submittedName>
</protein>
<evidence type="ECO:0000313" key="2">
    <source>
        <dbReference type="Proteomes" id="UP000829447"/>
    </source>
</evidence>
<reference evidence="1 2" key="1">
    <citation type="journal article" date="2022" name="bioRxiv">
        <title>An ancient truncated duplication of the anti-Mullerian hormone receptor type 2 gene is a potential conserved master sex determinant in the Pangasiidae catfish family.</title>
        <authorList>
            <person name="Wen M."/>
            <person name="Pan Q."/>
            <person name="Jouanno E."/>
            <person name="Montfort J."/>
            <person name="Zahm M."/>
            <person name="Cabau C."/>
            <person name="Klopp C."/>
            <person name="Iampietro C."/>
            <person name="Roques C."/>
            <person name="Bouchez O."/>
            <person name="Castinel A."/>
            <person name="Donnadieu C."/>
            <person name="Parrinello H."/>
            <person name="Poncet C."/>
            <person name="Belmonte E."/>
            <person name="Gautier V."/>
            <person name="Avarre J.-C."/>
            <person name="Dugue R."/>
            <person name="Gustiano R."/>
            <person name="Ha T.T.T."/>
            <person name="Campet M."/>
            <person name="Sriphairoj K."/>
            <person name="Ribolli J."/>
            <person name="de Almeida F.L."/>
            <person name="Desvignes T."/>
            <person name="Postlethwait J.H."/>
            <person name="Bucao C.F."/>
            <person name="Robinson-Rechavi M."/>
            <person name="Bobe J."/>
            <person name="Herpin A."/>
            <person name="Guiguen Y."/>
        </authorList>
    </citation>
    <scope>NUCLEOTIDE SEQUENCE [LARGE SCALE GENOMIC DNA]</scope>
    <source>
        <strain evidence="1">YG-Dec2019</strain>
    </source>
</reference>
<proteinExistence type="predicted"/>
<comment type="caution">
    <text evidence="1">The sequence shown here is derived from an EMBL/GenBank/DDBJ whole genome shotgun (WGS) entry which is preliminary data.</text>
</comment>
<keyword evidence="2" id="KW-1185">Reference proteome</keyword>
<name>A0ACC5W6A7_PANGG</name>